<keyword evidence="5" id="KW-1185">Reference proteome</keyword>
<dbReference type="InterPro" id="IPR052728">
    <property type="entry name" value="O2_lipid_transport_reg"/>
</dbReference>
<dbReference type="InterPro" id="IPR006621">
    <property type="entry name" value="Nose-resist-to-fluoxetine_N"/>
</dbReference>
<feature type="signal peptide" evidence="2">
    <location>
        <begin position="1"/>
        <end position="19"/>
    </location>
</feature>
<keyword evidence="1" id="KW-0812">Transmembrane</keyword>
<comment type="caution">
    <text evidence="4">The sequence shown here is derived from an EMBL/GenBank/DDBJ whole genome shotgun (WGS) entry which is preliminary data.</text>
</comment>
<protein>
    <recommendedName>
        <fullName evidence="3">Nose resistant-to-fluoxetine protein N-terminal domain-containing protein</fullName>
    </recommendedName>
</protein>
<feature type="transmembrane region" description="Helical" evidence="1">
    <location>
        <begin position="605"/>
        <end position="623"/>
    </location>
</feature>
<dbReference type="InterPro" id="IPR002656">
    <property type="entry name" value="Acyl_transf_3_dom"/>
</dbReference>
<feature type="transmembrane region" description="Helical" evidence="1">
    <location>
        <begin position="564"/>
        <end position="585"/>
    </location>
</feature>
<evidence type="ECO:0000256" key="1">
    <source>
        <dbReference type="SAM" id="Phobius"/>
    </source>
</evidence>
<keyword evidence="1" id="KW-0472">Membrane</keyword>
<feature type="transmembrane region" description="Helical" evidence="1">
    <location>
        <begin position="644"/>
        <end position="663"/>
    </location>
</feature>
<evidence type="ECO:0000259" key="3">
    <source>
        <dbReference type="SMART" id="SM00703"/>
    </source>
</evidence>
<keyword evidence="1" id="KW-1133">Transmembrane helix</keyword>
<evidence type="ECO:0000313" key="5">
    <source>
        <dbReference type="Proteomes" id="UP001159405"/>
    </source>
</evidence>
<dbReference type="EMBL" id="CALNXK010000119">
    <property type="protein sequence ID" value="CAH3161182.1"/>
    <property type="molecule type" value="Genomic_DNA"/>
</dbReference>
<feature type="transmembrane region" description="Helical" evidence="1">
    <location>
        <begin position="675"/>
        <end position="697"/>
    </location>
</feature>
<feature type="chain" id="PRO_5045628928" description="Nose resistant-to-fluoxetine protein N-terminal domain-containing protein" evidence="2">
    <location>
        <begin position="20"/>
        <end position="717"/>
    </location>
</feature>
<evidence type="ECO:0000256" key="2">
    <source>
        <dbReference type="SAM" id="SignalP"/>
    </source>
</evidence>
<proteinExistence type="predicted"/>
<feature type="domain" description="Nose resistant-to-fluoxetine protein N-terminal" evidence="3">
    <location>
        <begin position="57"/>
        <end position="171"/>
    </location>
</feature>
<feature type="transmembrane region" description="Helical" evidence="1">
    <location>
        <begin position="475"/>
        <end position="497"/>
    </location>
</feature>
<keyword evidence="2" id="KW-0732">Signal</keyword>
<feature type="transmembrane region" description="Helical" evidence="1">
    <location>
        <begin position="446"/>
        <end position="468"/>
    </location>
</feature>
<dbReference type="PANTHER" id="PTHR11161:SF0">
    <property type="entry name" value="O-ACYLTRANSFERASE LIKE PROTEIN"/>
    <property type="match status" value="1"/>
</dbReference>
<dbReference type="SMART" id="SM00703">
    <property type="entry name" value="NRF"/>
    <property type="match status" value="1"/>
</dbReference>
<dbReference type="Proteomes" id="UP001159405">
    <property type="component" value="Unassembled WGS sequence"/>
</dbReference>
<feature type="transmembrane region" description="Helical" evidence="1">
    <location>
        <begin position="185"/>
        <end position="208"/>
    </location>
</feature>
<feature type="transmembrane region" description="Helical" evidence="1">
    <location>
        <begin position="384"/>
        <end position="401"/>
    </location>
</feature>
<organism evidence="4 5">
    <name type="scientific">Porites lobata</name>
    <dbReference type="NCBI Taxonomy" id="104759"/>
    <lineage>
        <taxon>Eukaryota</taxon>
        <taxon>Metazoa</taxon>
        <taxon>Cnidaria</taxon>
        <taxon>Anthozoa</taxon>
        <taxon>Hexacorallia</taxon>
        <taxon>Scleractinia</taxon>
        <taxon>Fungiina</taxon>
        <taxon>Poritidae</taxon>
        <taxon>Porites</taxon>
    </lineage>
</organism>
<sequence>MRLLFVSNLLIFCVQLASGVLPKHAIREISGLDKANRFVLPVTANGEVSSDPFPNISQPCKDAFLGLIRPPYTQLIRYKDASGKPGSGVAGGNLVWLGSYSLCQNMSEAHYCLAPKITLELKGFKAPAEWAVCVPSNCSERDVAFGFQFLIKIYVGKNQLPFNVSLDKDMSIACAHPSKWTTGPIITLVICAVIACLCLAGTAVDLLVVQGSWKFWVTAEEPRQAEESDFRISSNQTEPLLINNGLSESTGLRSVQYMQPSLEERGFLIQLLTCFSVARNASKIMDCTVPPGAITCLNGVRVLSMWWVILGHTYLWLLILRILNNVGLALNITHRFSFQAVNSAFFSVDSFFFLSGLLVAYLGFRRMDKNNGRLPLFQFYFHRFWRLTPSYMFVILFYHNLMKFLGDGPLWYGIQQPTTCGKYWWTNLLYINNFHPNSLVKECLGWSWYLANDMQFYIISPLLLFIIYRLRWIGLGAGVGGLLTASLLVTGVLIGHYNTDVLEAEQIETGFKKEQGRGSYTDIVYIKPYCRIAPYLVGIALGYLLFIEKSAPAKNPLNKIPRQLVCLVGWFVGAGLGITVVYGIYTVNKKGGRPFNQAENIIYGTFSRFVWGLAVAWVVYACHKGYGSLVNKFLSASYWIPLSRLTYSAYLLHPIVMNVYFGSFQHTTEYTDKIFAFYFVSIVVFAYASAFVLAVCVEFPTMQLEKVLFFRNKNSGI</sequence>
<feature type="transmembrane region" description="Helical" evidence="1">
    <location>
        <begin position="532"/>
        <end position="552"/>
    </location>
</feature>
<reference evidence="4 5" key="1">
    <citation type="submission" date="2022-05" db="EMBL/GenBank/DDBJ databases">
        <authorList>
            <consortium name="Genoscope - CEA"/>
            <person name="William W."/>
        </authorList>
    </citation>
    <scope>NUCLEOTIDE SEQUENCE [LARGE SCALE GENOMIC DNA]</scope>
</reference>
<dbReference type="PANTHER" id="PTHR11161">
    <property type="entry name" value="O-ACYLTRANSFERASE"/>
    <property type="match status" value="1"/>
</dbReference>
<evidence type="ECO:0000313" key="4">
    <source>
        <dbReference type="EMBL" id="CAH3161182.1"/>
    </source>
</evidence>
<feature type="transmembrane region" description="Helical" evidence="1">
    <location>
        <begin position="343"/>
        <end position="364"/>
    </location>
</feature>
<gene>
    <name evidence="4" type="ORF">PLOB_00004349</name>
</gene>
<dbReference type="Pfam" id="PF01757">
    <property type="entry name" value="Acyl_transf_3"/>
    <property type="match status" value="1"/>
</dbReference>
<feature type="transmembrane region" description="Helical" evidence="1">
    <location>
        <begin position="305"/>
        <end position="323"/>
    </location>
</feature>
<accession>A0ABN8QG09</accession>
<dbReference type="Pfam" id="PF20146">
    <property type="entry name" value="NRF"/>
    <property type="match status" value="1"/>
</dbReference>
<name>A0ABN8QG09_9CNID</name>